<dbReference type="RefSeq" id="WP_054750787.1">
    <property type="nucleotide sequence ID" value="NZ_AYZK01000004.1"/>
</dbReference>
<dbReference type="EMBL" id="AYZK01000004">
    <property type="protein sequence ID" value="KRM86984.1"/>
    <property type="molecule type" value="Genomic_DNA"/>
</dbReference>
<proteinExistence type="predicted"/>
<reference evidence="1 2" key="1">
    <citation type="journal article" date="2015" name="Genome Announc.">
        <title>Expanding the biotechnology potential of lactobacilli through comparative genomics of 213 strains and associated genera.</title>
        <authorList>
            <person name="Sun Z."/>
            <person name="Harris H.M."/>
            <person name="McCann A."/>
            <person name="Guo C."/>
            <person name="Argimon S."/>
            <person name="Zhang W."/>
            <person name="Yang X."/>
            <person name="Jeffery I.B."/>
            <person name="Cooney J.C."/>
            <person name="Kagawa T.F."/>
            <person name="Liu W."/>
            <person name="Song Y."/>
            <person name="Salvetti E."/>
            <person name="Wrobel A."/>
            <person name="Rasinkangas P."/>
            <person name="Parkhill J."/>
            <person name="Rea M.C."/>
            <person name="O'Sullivan O."/>
            <person name="Ritari J."/>
            <person name="Douillard F.P."/>
            <person name="Paul Ross R."/>
            <person name="Yang R."/>
            <person name="Briner A.E."/>
            <person name="Felis G.E."/>
            <person name="de Vos W.M."/>
            <person name="Barrangou R."/>
            <person name="Klaenhammer T.R."/>
            <person name="Caufield P.W."/>
            <person name="Cui Y."/>
            <person name="Zhang H."/>
            <person name="O'Toole P.W."/>
        </authorList>
    </citation>
    <scope>NUCLEOTIDE SEQUENCE [LARGE SCALE GENOMIC DNA]</scope>
    <source>
        <strain evidence="1 2">DSM 22698</strain>
    </source>
</reference>
<dbReference type="Proteomes" id="UP000051789">
    <property type="component" value="Unassembled WGS sequence"/>
</dbReference>
<dbReference type="STRING" id="1423810.FD19_GL001566"/>
<comment type="caution">
    <text evidence="1">The sequence shown here is derived from an EMBL/GenBank/DDBJ whole genome shotgun (WGS) entry which is preliminary data.</text>
</comment>
<dbReference type="PATRIC" id="fig|1423810.4.peg.1611"/>
<evidence type="ECO:0000313" key="2">
    <source>
        <dbReference type="Proteomes" id="UP000051789"/>
    </source>
</evidence>
<evidence type="ECO:0000313" key="1">
    <source>
        <dbReference type="EMBL" id="KRM86984.1"/>
    </source>
</evidence>
<keyword evidence="2" id="KW-1185">Reference proteome</keyword>
<gene>
    <name evidence="1" type="ORF">FD19_GL001566</name>
</gene>
<organism evidence="1 2">
    <name type="scientific">Lacticaseibacillus thailandensis DSM 22698 = JCM 13996</name>
    <dbReference type="NCBI Taxonomy" id="1423810"/>
    <lineage>
        <taxon>Bacteria</taxon>
        <taxon>Bacillati</taxon>
        <taxon>Bacillota</taxon>
        <taxon>Bacilli</taxon>
        <taxon>Lactobacillales</taxon>
        <taxon>Lactobacillaceae</taxon>
        <taxon>Lacticaseibacillus</taxon>
    </lineage>
</organism>
<sequence>MDDVVVPPLSLDWHHLIFGHGGINQLGIKELAGNEHLLGLKNLSTSIVTAYQGGFALDVYNQTAYLDHVDLNEGNVSILWATLSRG</sequence>
<protein>
    <submittedName>
        <fullName evidence="1">Uncharacterized protein</fullName>
    </submittedName>
</protein>
<dbReference type="AlphaFoldDB" id="A0A0R2C5U4"/>
<name>A0A0R2C5U4_9LACO</name>
<accession>A0A0R2C5U4</accession>
<dbReference type="OrthoDB" id="9782128at2"/>